<proteinExistence type="predicted"/>
<name>A0AAV1KJN1_9NEOP</name>
<comment type="caution">
    <text evidence="2">The sequence shown here is derived from an EMBL/GenBank/DDBJ whole genome shotgun (WGS) entry which is preliminary data.</text>
</comment>
<keyword evidence="1" id="KW-0175">Coiled coil</keyword>
<dbReference type="Proteomes" id="UP001314205">
    <property type="component" value="Unassembled WGS sequence"/>
</dbReference>
<gene>
    <name evidence="2" type="ORF">PARMNEM_LOCUS4140</name>
</gene>
<evidence type="ECO:0008006" key="4">
    <source>
        <dbReference type="Google" id="ProtNLM"/>
    </source>
</evidence>
<feature type="coiled-coil region" evidence="1">
    <location>
        <begin position="214"/>
        <end position="267"/>
    </location>
</feature>
<accession>A0AAV1KJN1</accession>
<reference evidence="2 3" key="1">
    <citation type="submission" date="2023-11" db="EMBL/GenBank/DDBJ databases">
        <authorList>
            <person name="Hedman E."/>
            <person name="Englund M."/>
            <person name="Stromberg M."/>
            <person name="Nyberg Akerstrom W."/>
            <person name="Nylinder S."/>
            <person name="Jareborg N."/>
            <person name="Kallberg Y."/>
            <person name="Kronander E."/>
        </authorList>
    </citation>
    <scope>NUCLEOTIDE SEQUENCE [LARGE SCALE GENOMIC DNA]</scope>
</reference>
<evidence type="ECO:0000313" key="2">
    <source>
        <dbReference type="EMBL" id="CAK1582640.1"/>
    </source>
</evidence>
<dbReference type="AlphaFoldDB" id="A0AAV1KJN1"/>
<keyword evidence="3" id="KW-1185">Reference proteome</keyword>
<evidence type="ECO:0000313" key="3">
    <source>
        <dbReference type="Proteomes" id="UP001314205"/>
    </source>
</evidence>
<dbReference type="EMBL" id="CAVLGL010000046">
    <property type="protein sequence ID" value="CAK1582640.1"/>
    <property type="molecule type" value="Genomic_DNA"/>
</dbReference>
<organism evidence="2 3">
    <name type="scientific">Parnassius mnemosyne</name>
    <name type="common">clouded apollo</name>
    <dbReference type="NCBI Taxonomy" id="213953"/>
    <lineage>
        <taxon>Eukaryota</taxon>
        <taxon>Metazoa</taxon>
        <taxon>Ecdysozoa</taxon>
        <taxon>Arthropoda</taxon>
        <taxon>Hexapoda</taxon>
        <taxon>Insecta</taxon>
        <taxon>Pterygota</taxon>
        <taxon>Neoptera</taxon>
        <taxon>Endopterygota</taxon>
        <taxon>Lepidoptera</taxon>
        <taxon>Glossata</taxon>
        <taxon>Ditrysia</taxon>
        <taxon>Papilionoidea</taxon>
        <taxon>Papilionidae</taxon>
        <taxon>Parnassiinae</taxon>
        <taxon>Parnassini</taxon>
        <taxon>Parnassius</taxon>
        <taxon>Driopa</taxon>
    </lineage>
</organism>
<sequence length="294" mass="34542">MTRVSQAQMEQLLDLLSENGVMIQGKVMYTNTNRHNFWKKVAQQLNDIEGGAFKNAYKWCKMWADWKNKTKTKADILLKKKKNEFMPQPIALTNLELRLLQIISYPMGDSLQPHFEMMHKVELPDNTKNEIPIEFLVENSNELQLNNRKAVSNEEDKNVLKYFATCKRDLADSEEIIDEESELLNDLSDTGRQRKMEEKEVMTSTTSFEDFKSRITLALEKERLQQKNEELRLRAIELKLKEEELRLKELEMNKVNYLTNLEEEKLKCFRDISASLKELLELTRNGSLRLSNGM</sequence>
<protein>
    <recommendedName>
        <fullName evidence="4">Regulatory protein zeste</fullName>
    </recommendedName>
</protein>
<evidence type="ECO:0000256" key="1">
    <source>
        <dbReference type="SAM" id="Coils"/>
    </source>
</evidence>